<organism evidence="1 2">
    <name type="scientific">Panagrolaimus sp. JU765</name>
    <dbReference type="NCBI Taxonomy" id="591449"/>
    <lineage>
        <taxon>Eukaryota</taxon>
        <taxon>Metazoa</taxon>
        <taxon>Ecdysozoa</taxon>
        <taxon>Nematoda</taxon>
        <taxon>Chromadorea</taxon>
        <taxon>Rhabditida</taxon>
        <taxon>Tylenchina</taxon>
        <taxon>Panagrolaimomorpha</taxon>
        <taxon>Panagrolaimoidea</taxon>
        <taxon>Panagrolaimidae</taxon>
        <taxon>Panagrolaimus</taxon>
    </lineage>
</organism>
<proteinExistence type="predicted"/>
<evidence type="ECO:0000313" key="1">
    <source>
        <dbReference type="Proteomes" id="UP000887576"/>
    </source>
</evidence>
<protein>
    <submittedName>
        <fullName evidence="2">F-box domain-containing protein</fullName>
    </submittedName>
</protein>
<accession>A0AC34RQW3</accession>
<reference evidence="2" key="1">
    <citation type="submission" date="2022-11" db="UniProtKB">
        <authorList>
            <consortium name="WormBaseParasite"/>
        </authorList>
    </citation>
    <scope>IDENTIFICATION</scope>
</reference>
<sequence length="415" mass="48387">MKKFDFLQLPLVVQDIITEEVVSNSSPKNRLQLALTSKYCNYLVQRAHPKKIIHHLKFSQLSYSGFYVPSSLKFLIEINSKAYYKTKDEMMEMLTNCQVEVLEVDDTSFLFLKSSDVLDILDKSLEFVTKLIIGKWIVEAGTIIDLYHKFRHLDTLVYKHNLLIFPHYPPNIVIESASNAIGEGVYMNFFQELAKFSRQNLLSSFTITKYISLDIFRQFLIVSSLILSPRFSKDAEIFARLDMQYDDEFDDYYIDDKFQIYLTYIEKDEFEFEVFSSVIYDVITVDQRITGKNERILVLSWKILEHATRYLPNTYIPFYVTSASSPNHPIYSGVLSKNYQEFIIKNIDSNDWIKVNFTNAEVRYSKHFLNDNFPKCDDIPPFDYLKKINNVLGTQIGITNAALRNIKTILVQAGS</sequence>
<dbReference type="Proteomes" id="UP000887576">
    <property type="component" value="Unplaced"/>
</dbReference>
<name>A0AC34RQW3_9BILA</name>
<evidence type="ECO:0000313" key="2">
    <source>
        <dbReference type="WBParaSite" id="JU765_v2.g9346.t1"/>
    </source>
</evidence>
<dbReference type="WBParaSite" id="JU765_v2.g9346.t1">
    <property type="protein sequence ID" value="JU765_v2.g9346.t1"/>
    <property type="gene ID" value="JU765_v2.g9346"/>
</dbReference>